<organism evidence="7 8">
    <name type="scientific">Jiangella asiatica</name>
    <dbReference type="NCBI Taxonomy" id="2530372"/>
    <lineage>
        <taxon>Bacteria</taxon>
        <taxon>Bacillati</taxon>
        <taxon>Actinomycetota</taxon>
        <taxon>Actinomycetes</taxon>
        <taxon>Jiangellales</taxon>
        <taxon>Jiangellaceae</taxon>
        <taxon>Jiangella</taxon>
    </lineage>
</organism>
<evidence type="ECO:0000259" key="5">
    <source>
        <dbReference type="Pfam" id="PF02631"/>
    </source>
</evidence>
<dbReference type="InterPro" id="IPR053924">
    <property type="entry name" value="RecX_HTH_2nd"/>
</dbReference>
<dbReference type="InterPro" id="IPR036388">
    <property type="entry name" value="WH-like_DNA-bd_sf"/>
</dbReference>
<sequence length="140" mass="15404">MARKGVPEDVREEVLGRFADVGLVDDAAFAQAWVESRHTGRGLARRALGHELRTRGVDADVVAEAVEAVDPEQEERTARELVAQRLPGTRRLDPTARTRRLTGVLARKGYPAGLAFRVVREALEAEGVQTAHLPDDIPYD</sequence>
<gene>
    <name evidence="7" type="ORF">E1269_04585</name>
</gene>
<evidence type="ECO:0000313" key="8">
    <source>
        <dbReference type="Proteomes" id="UP000294739"/>
    </source>
</evidence>
<dbReference type="Gene3D" id="1.10.10.10">
    <property type="entry name" value="Winged helix-like DNA-binding domain superfamily/Winged helix DNA-binding domain"/>
    <property type="match status" value="1"/>
</dbReference>
<dbReference type="GO" id="GO:0005737">
    <property type="term" value="C:cytoplasm"/>
    <property type="evidence" value="ECO:0007669"/>
    <property type="project" value="UniProtKB-SubCell"/>
</dbReference>
<dbReference type="InterPro" id="IPR053925">
    <property type="entry name" value="RecX_HTH_3rd"/>
</dbReference>
<protein>
    <recommendedName>
        <fullName evidence="3">Regulatory protein RecX</fullName>
    </recommendedName>
</protein>
<dbReference type="Pfam" id="PF02631">
    <property type="entry name" value="RecX_HTH2"/>
    <property type="match status" value="1"/>
</dbReference>
<reference evidence="7 8" key="1">
    <citation type="submission" date="2019-03" db="EMBL/GenBank/DDBJ databases">
        <title>Draft genome sequences of novel Actinobacteria.</title>
        <authorList>
            <person name="Sahin N."/>
            <person name="Ay H."/>
            <person name="Saygin H."/>
        </authorList>
    </citation>
    <scope>NUCLEOTIDE SEQUENCE [LARGE SCALE GENOMIC DNA]</scope>
    <source>
        <strain evidence="7 8">5K138</strain>
    </source>
</reference>
<dbReference type="Pfam" id="PF21981">
    <property type="entry name" value="RecX_HTH3"/>
    <property type="match status" value="1"/>
</dbReference>
<evidence type="ECO:0000256" key="3">
    <source>
        <dbReference type="ARBA" id="ARBA00018111"/>
    </source>
</evidence>
<dbReference type="PANTHER" id="PTHR33602">
    <property type="entry name" value="REGULATORY PROTEIN RECX FAMILY PROTEIN"/>
    <property type="match status" value="1"/>
</dbReference>
<dbReference type="AlphaFoldDB" id="A0A4R5DTB9"/>
<evidence type="ECO:0000313" key="7">
    <source>
        <dbReference type="EMBL" id="TDE14133.1"/>
    </source>
</evidence>
<feature type="domain" description="RecX second three-helical" evidence="5">
    <location>
        <begin position="25"/>
        <end position="65"/>
    </location>
</feature>
<evidence type="ECO:0000256" key="1">
    <source>
        <dbReference type="ARBA" id="ARBA00004496"/>
    </source>
</evidence>
<comment type="caution">
    <text evidence="7">The sequence shown here is derived from an EMBL/GenBank/DDBJ whole genome shotgun (WGS) entry which is preliminary data.</text>
</comment>
<dbReference type="EMBL" id="SMKZ01000004">
    <property type="protein sequence ID" value="TDE14133.1"/>
    <property type="molecule type" value="Genomic_DNA"/>
</dbReference>
<evidence type="ECO:0000259" key="6">
    <source>
        <dbReference type="Pfam" id="PF21981"/>
    </source>
</evidence>
<comment type="subcellular location">
    <subcellularLocation>
        <location evidence="1">Cytoplasm</location>
    </subcellularLocation>
</comment>
<dbReference type="GO" id="GO:0006282">
    <property type="term" value="P:regulation of DNA repair"/>
    <property type="evidence" value="ECO:0007669"/>
    <property type="project" value="InterPro"/>
</dbReference>
<keyword evidence="4" id="KW-0963">Cytoplasm</keyword>
<name>A0A4R5DTB9_9ACTN</name>
<dbReference type="PANTHER" id="PTHR33602:SF1">
    <property type="entry name" value="REGULATORY PROTEIN RECX FAMILY PROTEIN"/>
    <property type="match status" value="1"/>
</dbReference>
<dbReference type="OrthoDB" id="5244465at2"/>
<evidence type="ECO:0000256" key="2">
    <source>
        <dbReference type="ARBA" id="ARBA00009695"/>
    </source>
</evidence>
<keyword evidence="8" id="KW-1185">Reference proteome</keyword>
<accession>A0A4R5DTB9</accession>
<proteinExistence type="inferred from homology"/>
<dbReference type="InterPro" id="IPR003783">
    <property type="entry name" value="Regulatory_RecX"/>
</dbReference>
<dbReference type="InParanoid" id="A0A4R5DTB9"/>
<evidence type="ECO:0000256" key="4">
    <source>
        <dbReference type="ARBA" id="ARBA00022490"/>
    </source>
</evidence>
<dbReference type="Proteomes" id="UP000294739">
    <property type="component" value="Unassembled WGS sequence"/>
</dbReference>
<feature type="domain" description="RecX third three-helical" evidence="6">
    <location>
        <begin position="74"/>
        <end position="119"/>
    </location>
</feature>
<comment type="similarity">
    <text evidence="2">Belongs to the RecX family.</text>
</comment>